<sequence>MVRNGIVYFFITFSECLVSLTKESMKMFPKQGVAELINCPDF</sequence>
<accession>A0A0W8G0Z5</accession>
<evidence type="ECO:0000313" key="1">
    <source>
        <dbReference type="EMBL" id="KUG26832.1"/>
    </source>
</evidence>
<proteinExistence type="predicted"/>
<name>A0A0W8G0Z5_9ZZZZ</name>
<dbReference type="EMBL" id="LNQE01000399">
    <property type="protein sequence ID" value="KUG26832.1"/>
    <property type="molecule type" value="Genomic_DNA"/>
</dbReference>
<gene>
    <name evidence="1" type="ORF">ASZ90_003324</name>
</gene>
<organism evidence="1">
    <name type="scientific">hydrocarbon metagenome</name>
    <dbReference type="NCBI Taxonomy" id="938273"/>
    <lineage>
        <taxon>unclassified sequences</taxon>
        <taxon>metagenomes</taxon>
        <taxon>ecological metagenomes</taxon>
    </lineage>
</organism>
<protein>
    <submittedName>
        <fullName evidence="1">Uncharacterized protein</fullName>
    </submittedName>
</protein>
<reference evidence="1" key="1">
    <citation type="journal article" date="2015" name="Proc. Natl. Acad. Sci. U.S.A.">
        <title>Networks of energetic and metabolic interactions define dynamics in microbial communities.</title>
        <authorList>
            <person name="Embree M."/>
            <person name="Liu J.K."/>
            <person name="Al-Bassam M.M."/>
            <person name="Zengler K."/>
        </authorList>
    </citation>
    <scope>NUCLEOTIDE SEQUENCE</scope>
</reference>
<dbReference type="AlphaFoldDB" id="A0A0W8G0Z5"/>
<comment type="caution">
    <text evidence="1">The sequence shown here is derived from an EMBL/GenBank/DDBJ whole genome shotgun (WGS) entry which is preliminary data.</text>
</comment>